<dbReference type="PROSITE" id="PS50011">
    <property type="entry name" value="PROTEIN_KINASE_DOM"/>
    <property type="match status" value="1"/>
</dbReference>
<dbReference type="GO" id="GO:0004672">
    <property type="term" value="F:protein kinase activity"/>
    <property type="evidence" value="ECO:0007669"/>
    <property type="project" value="InterPro"/>
</dbReference>
<keyword evidence="2" id="KW-0812">Transmembrane</keyword>
<dbReference type="InterPro" id="IPR000719">
    <property type="entry name" value="Prot_kinase_dom"/>
</dbReference>
<feature type="domain" description="PASTA" evidence="4">
    <location>
        <begin position="484"/>
        <end position="552"/>
    </location>
</feature>
<dbReference type="Gene3D" id="3.30.10.20">
    <property type="match status" value="2"/>
</dbReference>
<evidence type="ECO:0008006" key="7">
    <source>
        <dbReference type="Google" id="ProtNLM"/>
    </source>
</evidence>
<accession>A0A855A915</accession>
<dbReference type="SUPFAM" id="SSF56112">
    <property type="entry name" value="Protein kinase-like (PK-like)"/>
    <property type="match status" value="1"/>
</dbReference>
<keyword evidence="2" id="KW-1133">Transmembrane helix</keyword>
<feature type="domain" description="PASTA" evidence="4">
    <location>
        <begin position="414"/>
        <end position="483"/>
    </location>
</feature>
<dbReference type="GO" id="GO:0005524">
    <property type="term" value="F:ATP binding"/>
    <property type="evidence" value="ECO:0007669"/>
    <property type="project" value="InterPro"/>
</dbReference>
<dbReference type="PROSITE" id="PS51178">
    <property type="entry name" value="PASTA"/>
    <property type="match status" value="2"/>
</dbReference>
<feature type="region of interest" description="Disordered" evidence="1">
    <location>
        <begin position="385"/>
        <end position="421"/>
    </location>
</feature>
<evidence type="ECO:0000313" key="6">
    <source>
        <dbReference type="Proteomes" id="UP000220611"/>
    </source>
</evidence>
<feature type="transmembrane region" description="Helical" evidence="2">
    <location>
        <begin position="356"/>
        <end position="378"/>
    </location>
</feature>
<organism evidence="5 6">
    <name type="scientific">[Clostridium] leptum DSM 753</name>
    <dbReference type="NCBI Taxonomy" id="428125"/>
    <lineage>
        <taxon>Bacteria</taxon>
        <taxon>Bacillati</taxon>
        <taxon>Bacillota</taxon>
        <taxon>Clostridia</taxon>
        <taxon>Eubacteriales</taxon>
        <taxon>Oscillospiraceae</taxon>
        <taxon>Oscillospiraceae incertae sedis</taxon>
    </lineage>
</organism>
<evidence type="ECO:0000256" key="1">
    <source>
        <dbReference type="SAM" id="MobiDB-lite"/>
    </source>
</evidence>
<protein>
    <recommendedName>
        <fullName evidence="7">PASTA domain protein</fullName>
    </recommendedName>
</protein>
<sequence>MVDLHTLCMGCMGNNEGRDVCPHCGYEEAMRPQPEDCLPLRTLLQNRYLVGRLLERNGEGIGYIGYDTVSDGPVYIREFMPYRLCGRNPETGFLQEFPGCEVPFKEAKIEFLEHSRNVARLRELPVMVPIYDIFQQNHTAYVISEWTEHITLAEYVERSGGRLEWNAARALFMPVLSGLSDLYQAGVRHLGLSPDNLIITQSGKMKLWGFCVRSVRQTGTQLEPELFRGCAAVEQYSEPNKISQATDVYSFTAVLFYALTGELPQEAVKRRNDGRLLIPTNILKQIPPHIVTALANGLQVEPDRRTQTFERLRAELSAAPTVTMVLNEVAAPPKASPAQRKREALAEQEKRGVPNYVWGIVSCVVAAAVFLTIALIWMNRGGEEAPVSSGQSSAASVSSTSSQEDSSQASAVPGETIDMPNLVGENFEDAQKAAQENGKYQVLMSTEEFNDTVAEGHIISQVPKYAEGEKLPEGSVIAVIVSKGPENRPLPAIAGLSLTEASAQLTANGFVPVKGSETYSSEYPEGRVIGYESFTEGDSLPQGTSIRIIVSKGPDPSASSSNP</sequence>
<keyword evidence="2" id="KW-0472">Membrane</keyword>
<evidence type="ECO:0000259" key="3">
    <source>
        <dbReference type="PROSITE" id="PS50011"/>
    </source>
</evidence>
<evidence type="ECO:0000313" key="5">
    <source>
        <dbReference type="EMBL" id="PEQ25951.1"/>
    </source>
</evidence>
<dbReference type="InterPro" id="IPR005543">
    <property type="entry name" value="PASTA_dom"/>
</dbReference>
<dbReference type="EMBL" id="NOXF01000001">
    <property type="protein sequence ID" value="PEQ25951.1"/>
    <property type="molecule type" value="Genomic_DNA"/>
</dbReference>
<dbReference type="PANTHER" id="PTHR24362">
    <property type="entry name" value="SERINE/THREONINE-PROTEIN KINASE NEK"/>
    <property type="match status" value="1"/>
</dbReference>
<proteinExistence type="predicted"/>
<reference evidence="5 6" key="1">
    <citation type="submission" date="2017-07" db="EMBL/GenBank/DDBJ databases">
        <title>Prevalence of linear plasmids in Cutibacterium (Propionibacterium) acnes isolates obtained from prostatic tissue.</title>
        <authorList>
            <person name="Davidsson S."/>
            <person name="Carlsson J."/>
            <person name="Molling P."/>
            <person name="Andren O."/>
            <person name="Andersson S.-O."/>
            <person name="Brzuszkiewicz E."/>
            <person name="Poehlein A."/>
            <person name="Al-Zeer M."/>
            <person name="Brinkmann V."/>
            <person name="Scavenius C."/>
            <person name="Nazipi S."/>
            <person name="Soderquist B."/>
            <person name="Bruggemann H."/>
        </authorList>
    </citation>
    <scope>NUCLEOTIDE SEQUENCE [LARGE SCALE GENOMIC DNA]</scope>
    <source>
        <strain evidence="5 6">DSM 753</strain>
    </source>
</reference>
<gene>
    <name evidence="5" type="ORF">CH238_02890</name>
</gene>
<keyword evidence="6" id="KW-1185">Reference proteome</keyword>
<comment type="caution">
    <text evidence="5">The sequence shown here is derived from an EMBL/GenBank/DDBJ whole genome shotgun (WGS) entry which is preliminary data.</text>
</comment>
<dbReference type="AlphaFoldDB" id="A0A855A915"/>
<dbReference type="Pfam" id="PF03793">
    <property type="entry name" value="PASTA"/>
    <property type="match status" value="2"/>
</dbReference>
<dbReference type="OrthoDB" id="9788659at2"/>
<name>A0A855A915_9FIRM</name>
<evidence type="ECO:0000259" key="4">
    <source>
        <dbReference type="PROSITE" id="PS51178"/>
    </source>
</evidence>
<dbReference type="PANTHER" id="PTHR24362:SF309">
    <property type="entry name" value="PROTEIN KINASE DOMAIN-CONTAINING PROTEIN"/>
    <property type="match status" value="1"/>
</dbReference>
<dbReference type="CDD" id="cd06577">
    <property type="entry name" value="PASTA_pknB"/>
    <property type="match status" value="2"/>
</dbReference>
<dbReference type="Gene3D" id="1.10.510.10">
    <property type="entry name" value="Transferase(Phosphotransferase) domain 1"/>
    <property type="match status" value="1"/>
</dbReference>
<feature type="domain" description="Protein kinase" evidence="3">
    <location>
        <begin position="48"/>
        <end position="322"/>
    </location>
</feature>
<feature type="compositionally biased region" description="Low complexity" evidence="1">
    <location>
        <begin position="385"/>
        <end position="412"/>
    </location>
</feature>
<dbReference type="InterPro" id="IPR011009">
    <property type="entry name" value="Kinase-like_dom_sf"/>
</dbReference>
<evidence type="ECO:0000256" key="2">
    <source>
        <dbReference type="SAM" id="Phobius"/>
    </source>
</evidence>
<dbReference type="SMART" id="SM00740">
    <property type="entry name" value="PASTA"/>
    <property type="match status" value="2"/>
</dbReference>
<dbReference type="SMART" id="SM00220">
    <property type="entry name" value="S_TKc"/>
    <property type="match status" value="1"/>
</dbReference>
<dbReference type="Pfam" id="PF00069">
    <property type="entry name" value="Pkinase"/>
    <property type="match status" value="1"/>
</dbReference>
<dbReference type="Proteomes" id="UP000220611">
    <property type="component" value="Unassembled WGS sequence"/>
</dbReference>